<dbReference type="Proteomes" id="UP001331761">
    <property type="component" value="Unassembled WGS sequence"/>
</dbReference>
<accession>A0AAN8EWS5</accession>
<dbReference type="PROSITE" id="PS01009">
    <property type="entry name" value="CRISP_1"/>
    <property type="match status" value="1"/>
</dbReference>
<dbReference type="InterPro" id="IPR018244">
    <property type="entry name" value="Allrgn_V5/Tpx1_CS"/>
</dbReference>
<evidence type="ECO:0000313" key="3">
    <source>
        <dbReference type="Proteomes" id="UP001331761"/>
    </source>
</evidence>
<feature type="domain" description="SCP" evidence="1">
    <location>
        <begin position="11"/>
        <end position="168"/>
    </location>
</feature>
<dbReference type="EMBL" id="WIXE01022297">
    <property type="protein sequence ID" value="KAK5967612.1"/>
    <property type="molecule type" value="Genomic_DNA"/>
</dbReference>
<dbReference type="CDD" id="cd05380">
    <property type="entry name" value="CAP_euk"/>
    <property type="match status" value="1"/>
</dbReference>
<sequence length="217" mass="25040">MCSDEEGMSDEVRRAFVDKHNEYRSLVAKGEAVNGRIFGFAPKAARMFKMKYDCNIEKSMMAWAKKCIWGHSPPLERQGLGENIWMISVPNYNKTASAIRATSSWFSELERYGIPVDNVLTVNVYNRGVGHYTQVVWQRSDRIGCAVKSCLRTTFAGCQYREPGNWINEKIYETGNIRAQQFVKLNSKKRTKKPFRIDEAEIQHLMKEKITRLAEVN</sequence>
<dbReference type="InterPro" id="IPR001283">
    <property type="entry name" value="CRISP-related"/>
</dbReference>
<dbReference type="AlphaFoldDB" id="A0AAN8EWS5"/>
<dbReference type="SUPFAM" id="SSF55797">
    <property type="entry name" value="PR-1-like"/>
    <property type="match status" value="1"/>
</dbReference>
<name>A0AAN8EWS5_TRICO</name>
<dbReference type="PRINTS" id="PR00837">
    <property type="entry name" value="V5TPXLIKE"/>
</dbReference>
<dbReference type="Gene3D" id="3.40.33.10">
    <property type="entry name" value="CAP"/>
    <property type="match status" value="1"/>
</dbReference>
<keyword evidence="3" id="KW-1185">Reference proteome</keyword>
<dbReference type="InterPro" id="IPR035940">
    <property type="entry name" value="CAP_sf"/>
</dbReference>
<dbReference type="PANTHER" id="PTHR10334">
    <property type="entry name" value="CYSTEINE-RICH SECRETORY PROTEIN-RELATED"/>
    <property type="match status" value="1"/>
</dbReference>
<dbReference type="GO" id="GO:0005576">
    <property type="term" value="C:extracellular region"/>
    <property type="evidence" value="ECO:0007669"/>
    <property type="project" value="InterPro"/>
</dbReference>
<gene>
    <name evidence="2" type="ORF">GCK32_002860</name>
</gene>
<reference evidence="2 3" key="1">
    <citation type="submission" date="2019-10" db="EMBL/GenBank/DDBJ databases">
        <title>Assembly and Annotation for the nematode Trichostrongylus colubriformis.</title>
        <authorList>
            <person name="Martin J."/>
        </authorList>
    </citation>
    <scope>NUCLEOTIDE SEQUENCE [LARGE SCALE GENOMIC DNA]</scope>
    <source>
        <strain evidence="2">G859</strain>
        <tissue evidence="2">Whole worm</tissue>
    </source>
</reference>
<dbReference type="PRINTS" id="PR00838">
    <property type="entry name" value="V5ALLERGEN"/>
</dbReference>
<proteinExistence type="predicted"/>
<evidence type="ECO:0000313" key="2">
    <source>
        <dbReference type="EMBL" id="KAK5967612.1"/>
    </source>
</evidence>
<protein>
    <submittedName>
        <fullName evidence="2">C-type single domain activation associated secreted protein ASP3</fullName>
    </submittedName>
</protein>
<organism evidence="2 3">
    <name type="scientific">Trichostrongylus colubriformis</name>
    <name type="common">Black scour worm</name>
    <dbReference type="NCBI Taxonomy" id="6319"/>
    <lineage>
        <taxon>Eukaryota</taxon>
        <taxon>Metazoa</taxon>
        <taxon>Ecdysozoa</taxon>
        <taxon>Nematoda</taxon>
        <taxon>Chromadorea</taxon>
        <taxon>Rhabditida</taxon>
        <taxon>Rhabditina</taxon>
        <taxon>Rhabditomorpha</taxon>
        <taxon>Strongyloidea</taxon>
        <taxon>Trichostrongylidae</taxon>
        <taxon>Trichostrongylus</taxon>
    </lineage>
</organism>
<dbReference type="SMART" id="SM00198">
    <property type="entry name" value="SCP"/>
    <property type="match status" value="1"/>
</dbReference>
<evidence type="ECO:0000259" key="1">
    <source>
        <dbReference type="SMART" id="SM00198"/>
    </source>
</evidence>
<dbReference type="Pfam" id="PF00188">
    <property type="entry name" value="CAP"/>
    <property type="match status" value="1"/>
</dbReference>
<dbReference type="InterPro" id="IPR002413">
    <property type="entry name" value="V5_allergen-like"/>
</dbReference>
<comment type="caution">
    <text evidence="2">The sequence shown here is derived from an EMBL/GenBank/DDBJ whole genome shotgun (WGS) entry which is preliminary data.</text>
</comment>
<dbReference type="InterPro" id="IPR014044">
    <property type="entry name" value="CAP_dom"/>
</dbReference>